<reference evidence="2" key="1">
    <citation type="journal article" date="2020" name="mSystems">
        <title>Genome- and Community-Level Interaction Insights into Carbon Utilization and Element Cycling Functions of Hydrothermarchaeota in Hydrothermal Sediment.</title>
        <authorList>
            <person name="Zhou Z."/>
            <person name="Liu Y."/>
            <person name="Xu W."/>
            <person name="Pan J."/>
            <person name="Luo Z.H."/>
            <person name="Li M."/>
        </authorList>
    </citation>
    <scope>NUCLEOTIDE SEQUENCE [LARGE SCALE GENOMIC DNA]</scope>
    <source>
        <strain evidence="2">HyVt-458</strain>
    </source>
</reference>
<dbReference type="Gene3D" id="3.90.79.10">
    <property type="entry name" value="Nucleoside Triphosphate Pyrophosphohydrolase"/>
    <property type="match status" value="1"/>
</dbReference>
<dbReference type="EMBL" id="DRLF01000153">
    <property type="protein sequence ID" value="HEC06044.1"/>
    <property type="molecule type" value="Genomic_DNA"/>
</dbReference>
<comment type="caution">
    <text evidence="2">The sequence shown here is derived from an EMBL/GenBank/DDBJ whole genome shotgun (WGS) entry which is preliminary data.</text>
</comment>
<protein>
    <submittedName>
        <fullName evidence="2">DUF4743 domain-containing protein</fullName>
    </submittedName>
</protein>
<evidence type="ECO:0000259" key="1">
    <source>
        <dbReference type="PROSITE" id="PS51462"/>
    </source>
</evidence>
<dbReference type="Proteomes" id="UP000886339">
    <property type="component" value="Unassembled WGS sequence"/>
</dbReference>
<dbReference type="InterPro" id="IPR015797">
    <property type="entry name" value="NUDIX_hydrolase-like_dom_sf"/>
</dbReference>
<dbReference type="InterPro" id="IPR031804">
    <property type="entry name" value="DUF4743"/>
</dbReference>
<sequence length="294" mass="32944">MTDHGYLRHIHSCNPPISERFVPWFIEDQVVGWLRPWLVEVLREHPAVFTVSAQRVDMAPGLDSFDARSVALAGLVEWLSGRGLINPPMGESYPVTPAGREAVLCIMDRSAAAYFGVRAFGQHLNGFVRKDDGLHMWLGRRARDRLIYPGSLDNMVAGGLPWGMSLEENLHKECAEEAGLPENVAREAVPVGLVSYNRVAERGYRPDILYCYDLELSPGFEPQNTDGEVESFTLLPVEEVARLVRETDEFKLNCNLVIIDFLLRHGYIDPQEDEYLELAIGLRRPLGAGLSVTV</sequence>
<dbReference type="Pfam" id="PF15916">
    <property type="entry name" value="DUF4743"/>
    <property type="match status" value="1"/>
</dbReference>
<dbReference type="AlphaFoldDB" id="A0A831RW34"/>
<accession>A0A831RW34</accession>
<dbReference type="CDD" id="cd03676">
    <property type="entry name" value="NUDIX_Tnr3_like"/>
    <property type="match status" value="1"/>
</dbReference>
<dbReference type="PANTHER" id="PTHR13622">
    <property type="entry name" value="THIAMIN PYROPHOSPHOKINASE"/>
    <property type="match status" value="1"/>
</dbReference>
<organism evidence="2">
    <name type="scientific">Thiolapillus brandeum</name>
    <dbReference type="NCBI Taxonomy" id="1076588"/>
    <lineage>
        <taxon>Bacteria</taxon>
        <taxon>Pseudomonadati</taxon>
        <taxon>Pseudomonadota</taxon>
        <taxon>Gammaproteobacteria</taxon>
        <taxon>Chromatiales</taxon>
        <taxon>Sedimenticolaceae</taxon>
        <taxon>Thiolapillus</taxon>
    </lineage>
</organism>
<dbReference type="PANTHER" id="PTHR13622:SF8">
    <property type="entry name" value="THIAMIN PYROPHOSPHOKINASE 1"/>
    <property type="match status" value="1"/>
</dbReference>
<dbReference type="SUPFAM" id="SSF55811">
    <property type="entry name" value="Nudix"/>
    <property type="match status" value="1"/>
</dbReference>
<dbReference type="InterPro" id="IPR000086">
    <property type="entry name" value="NUDIX_hydrolase_dom"/>
</dbReference>
<evidence type="ECO:0000313" key="2">
    <source>
        <dbReference type="EMBL" id="HEC06044.1"/>
    </source>
</evidence>
<dbReference type="FunFam" id="3.90.79.10:FF:000019">
    <property type="entry name" value="Thiamin pyrophosphokinase, putative"/>
    <property type="match status" value="1"/>
</dbReference>
<dbReference type="Pfam" id="PF00293">
    <property type="entry name" value="NUDIX"/>
    <property type="match status" value="1"/>
</dbReference>
<dbReference type="PROSITE" id="PS51462">
    <property type="entry name" value="NUDIX"/>
    <property type="match status" value="1"/>
</dbReference>
<name>A0A831RW34_9GAMM</name>
<gene>
    <name evidence="2" type="ORF">ENJ12_04300</name>
</gene>
<feature type="domain" description="Nudix hydrolase" evidence="1">
    <location>
        <begin position="107"/>
        <end position="260"/>
    </location>
</feature>
<dbReference type="GO" id="GO:0044715">
    <property type="term" value="F:8-oxo-dGDP phosphatase activity"/>
    <property type="evidence" value="ECO:0007669"/>
    <property type="project" value="TreeGrafter"/>
</dbReference>
<proteinExistence type="predicted"/>